<evidence type="ECO:0000313" key="2">
    <source>
        <dbReference type="EMBL" id="CAD8112641.1"/>
    </source>
</evidence>
<comment type="caution">
    <text evidence="2">The sequence shown here is derived from an EMBL/GenBank/DDBJ whole genome shotgun (WGS) entry which is preliminary data.</text>
</comment>
<dbReference type="OMA" id="YHVEDQI"/>
<evidence type="ECO:0000256" key="1">
    <source>
        <dbReference type="SAM" id="Coils"/>
    </source>
</evidence>
<accession>A0A8S1QCK6</accession>
<keyword evidence="3" id="KW-1185">Reference proteome</keyword>
<sequence length="461" mass="55006">MTIHLKFQKLNDAFSNIQLSQNTKLQQDYKDSCSTERVRKLVNKVKAKFKLINNTNDNKQSSLNNIRFNRQLQQFKILDTFIDTKTKLKKLNIINNRDLLESVKNYLIRRKIARQLGQQEAELEKMYEQYEVKFETEFDKAFLDSDCFLDLGLVKVPNNKSKMLSKERLQDYGRRAISQFQSTCEQMSIRDQVTKSQYDQNLFYYHVEDQIEQIKKEREETEKIIQKIGKSTKCRTQSGDGKCGMQIQQQKITQIDYDKELYKIVLQYGIDLNSTEQLEEDIYTAFKQQANELIKQKINEAKVRYNHHIEEDQLKYKYQIKPQKKKISTLFEQQLFNNISKQYPNHKSKYRTESNVHTLGSENRKSQMIQELLDKKKEKSIMLSQFNLKSKRIINMCNKDEQKLQYNEYTKDIQLMNLYLDEAIIRTNFNRRLSQLGFTKDDQFQIKKQIILPGGIVRNNQ</sequence>
<proteinExistence type="predicted"/>
<gene>
    <name evidence="2" type="ORF">PPRIM_AZ9-3.1.T1520068</name>
</gene>
<name>A0A8S1QCK6_PARPR</name>
<protein>
    <submittedName>
        <fullName evidence="2">Uncharacterized protein</fullName>
    </submittedName>
</protein>
<evidence type="ECO:0000313" key="3">
    <source>
        <dbReference type="Proteomes" id="UP000688137"/>
    </source>
</evidence>
<organism evidence="2 3">
    <name type="scientific">Paramecium primaurelia</name>
    <dbReference type="NCBI Taxonomy" id="5886"/>
    <lineage>
        <taxon>Eukaryota</taxon>
        <taxon>Sar</taxon>
        <taxon>Alveolata</taxon>
        <taxon>Ciliophora</taxon>
        <taxon>Intramacronucleata</taxon>
        <taxon>Oligohymenophorea</taxon>
        <taxon>Peniculida</taxon>
        <taxon>Parameciidae</taxon>
        <taxon>Paramecium</taxon>
    </lineage>
</organism>
<keyword evidence="1" id="KW-0175">Coiled coil</keyword>
<dbReference type="AlphaFoldDB" id="A0A8S1QCK6"/>
<feature type="coiled-coil region" evidence="1">
    <location>
        <begin position="204"/>
        <end position="231"/>
    </location>
</feature>
<dbReference type="EMBL" id="CAJJDM010000157">
    <property type="protein sequence ID" value="CAD8112641.1"/>
    <property type="molecule type" value="Genomic_DNA"/>
</dbReference>
<reference evidence="2" key="1">
    <citation type="submission" date="2021-01" db="EMBL/GenBank/DDBJ databases">
        <authorList>
            <consortium name="Genoscope - CEA"/>
            <person name="William W."/>
        </authorList>
    </citation>
    <scope>NUCLEOTIDE SEQUENCE</scope>
</reference>
<dbReference type="Proteomes" id="UP000688137">
    <property type="component" value="Unassembled WGS sequence"/>
</dbReference>